<name>A0AAE3M3Q3_9BACT</name>
<dbReference type="InterPro" id="IPR011499">
    <property type="entry name" value="Lipid_A_biosynth_N"/>
</dbReference>
<dbReference type="Proteomes" id="UP001209229">
    <property type="component" value="Unassembled WGS sequence"/>
</dbReference>
<sequence>MNNIIVLSIGFSAQILFSLRLIIQWISSEKKKQVVTPSIFWFFSLFGSILLFIYGDLRDDFAIMLGQGLNYFIYIRNLQLQNKWKKFPAVIRVLIYLFPILITAYYFNNNELDIQQLFKNENIPVWLLSLGIISQITFNFRFIVQWIYSEKRKESYLPIIFWILSFIGALLIIIYAIFRKDIVLFTGQMFGFIIYTRNIIIYYKQK</sequence>
<evidence type="ECO:0000256" key="1">
    <source>
        <dbReference type="SAM" id="Phobius"/>
    </source>
</evidence>
<feature type="transmembrane region" description="Helical" evidence="1">
    <location>
        <begin position="6"/>
        <end position="23"/>
    </location>
</feature>
<dbReference type="AlphaFoldDB" id="A0AAE3M3Q3"/>
<feature type="transmembrane region" description="Helical" evidence="1">
    <location>
        <begin position="35"/>
        <end position="55"/>
    </location>
</feature>
<dbReference type="GO" id="GO:0008915">
    <property type="term" value="F:lipid-A-disaccharide synthase activity"/>
    <property type="evidence" value="ECO:0007669"/>
    <property type="project" value="InterPro"/>
</dbReference>
<organism evidence="3 4">
    <name type="scientific">Plebeiibacterium sediminum</name>
    <dbReference type="NCBI Taxonomy" id="2992112"/>
    <lineage>
        <taxon>Bacteria</taxon>
        <taxon>Pseudomonadati</taxon>
        <taxon>Bacteroidota</taxon>
        <taxon>Bacteroidia</taxon>
        <taxon>Marinilabiliales</taxon>
        <taxon>Marinilabiliaceae</taxon>
        <taxon>Plebeiibacterium</taxon>
    </lineage>
</organism>
<evidence type="ECO:0000313" key="3">
    <source>
        <dbReference type="EMBL" id="MCW3786569.1"/>
    </source>
</evidence>
<feature type="transmembrane region" description="Helical" evidence="1">
    <location>
        <begin position="89"/>
        <end position="107"/>
    </location>
</feature>
<feature type="domain" description="Lipid A biosynthesis N-terminal" evidence="2">
    <location>
        <begin position="9"/>
        <end position="80"/>
    </location>
</feature>
<keyword evidence="1" id="KW-0472">Membrane</keyword>
<dbReference type="RefSeq" id="WP_301190134.1">
    <property type="nucleotide sequence ID" value="NZ_JAPDPJ010000015.1"/>
</dbReference>
<dbReference type="EMBL" id="JAPDPJ010000015">
    <property type="protein sequence ID" value="MCW3786569.1"/>
    <property type="molecule type" value="Genomic_DNA"/>
</dbReference>
<dbReference type="GO" id="GO:0016020">
    <property type="term" value="C:membrane"/>
    <property type="evidence" value="ECO:0007669"/>
    <property type="project" value="GOC"/>
</dbReference>
<gene>
    <name evidence="3" type="ORF">OM075_08830</name>
</gene>
<proteinExistence type="predicted"/>
<keyword evidence="4" id="KW-1185">Reference proteome</keyword>
<dbReference type="SMART" id="SM01259">
    <property type="entry name" value="LAB_N"/>
    <property type="match status" value="2"/>
</dbReference>
<feature type="transmembrane region" description="Helical" evidence="1">
    <location>
        <begin position="184"/>
        <end position="203"/>
    </location>
</feature>
<keyword evidence="1" id="KW-0812">Transmembrane</keyword>
<reference evidence="3" key="1">
    <citation type="submission" date="2022-10" db="EMBL/GenBank/DDBJ databases">
        <authorList>
            <person name="Yu W.X."/>
        </authorList>
    </citation>
    <scope>NUCLEOTIDE SEQUENCE</scope>
    <source>
        <strain evidence="3">AAT</strain>
    </source>
</reference>
<dbReference type="Pfam" id="PF07578">
    <property type="entry name" value="LAB_N"/>
    <property type="match status" value="2"/>
</dbReference>
<protein>
    <submittedName>
        <fullName evidence="3">Lipid-A-disaccharide synthase N-terminal domain-containing protein</fullName>
    </submittedName>
</protein>
<feature type="transmembrane region" description="Helical" evidence="1">
    <location>
        <begin position="123"/>
        <end position="144"/>
    </location>
</feature>
<dbReference type="Gene3D" id="1.20.1280.290">
    <property type="match status" value="1"/>
</dbReference>
<feature type="transmembrane region" description="Helical" evidence="1">
    <location>
        <begin position="61"/>
        <end position="77"/>
    </location>
</feature>
<evidence type="ECO:0000313" key="4">
    <source>
        <dbReference type="Proteomes" id="UP001209229"/>
    </source>
</evidence>
<accession>A0AAE3M3Q3</accession>
<feature type="transmembrane region" description="Helical" evidence="1">
    <location>
        <begin position="156"/>
        <end position="178"/>
    </location>
</feature>
<keyword evidence="1" id="KW-1133">Transmembrane helix</keyword>
<dbReference type="GO" id="GO:0009245">
    <property type="term" value="P:lipid A biosynthetic process"/>
    <property type="evidence" value="ECO:0007669"/>
    <property type="project" value="InterPro"/>
</dbReference>
<comment type="caution">
    <text evidence="3">The sequence shown here is derived from an EMBL/GenBank/DDBJ whole genome shotgun (WGS) entry which is preliminary data.</text>
</comment>
<feature type="domain" description="Lipid A biosynthesis N-terminal" evidence="2">
    <location>
        <begin position="130"/>
        <end position="201"/>
    </location>
</feature>
<evidence type="ECO:0000259" key="2">
    <source>
        <dbReference type="SMART" id="SM01259"/>
    </source>
</evidence>